<evidence type="ECO:0000256" key="1">
    <source>
        <dbReference type="SAM" id="MobiDB-lite"/>
    </source>
</evidence>
<evidence type="ECO:0000313" key="3">
    <source>
        <dbReference type="EMBL" id="RRJ22819.1"/>
    </source>
</evidence>
<gene>
    <name evidence="3" type="ORF">EIK76_01680</name>
</gene>
<keyword evidence="4" id="KW-1185">Reference proteome</keyword>
<evidence type="ECO:0000256" key="2">
    <source>
        <dbReference type="SAM" id="Phobius"/>
    </source>
</evidence>
<protein>
    <submittedName>
        <fullName evidence="3">CcoQ/FixQ family Cbb3-type cytochrome c oxidase assembly chaperone</fullName>
    </submittedName>
</protein>
<proteinExistence type="predicted"/>
<dbReference type="Proteomes" id="UP000276260">
    <property type="component" value="Unassembled WGS sequence"/>
</dbReference>
<keyword evidence="2" id="KW-0472">Membrane</keyword>
<sequence length="59" mass="6859">MDIATLHSIFTVLVFVGFIGLVVWLFVLKRKPDFDEQANLPFADDQKPKQQQKQESDHE</sequence>
<feature type="compositionally biased region" description="Basic and acidic residues" evidence="1">
    <location>
        <begin position="44"/>
        <end position="59"/>
    </location>
</feature>
<accession>A0A3P3QQM6</accession>
<dbReference type="AlphaFoldDB" id="A0A3P3QQM6"/>
<keyword evidence="2" id="KW-0812">Transmembrane</keyword>
<reference evidence="3 4" key="1">
    <citation type="submission" date="2018-11" db="EMBL/GenBank/DDBJ databases">
        <title>Draft genome analysis of Rheinheimera mesophila isolated from an industrial waste site.</title>
        <authorList>
            <person name="Yu Q."/>
            <person name="Qi Y."/>
            <person name="Zhang H."/>
            <person name="Lu Y."/>
            <person name="Pu J."/>
        </authorList>
    </citation>
    <scope>NUCLEOTIDE SEQUENCE [LARGE SCALE GENOMIC DNA]</scope>
    <source>
        <strain evidence="3 4">IITR13</strain>
    </source>
</reference>
<dbReference type="RefSeq" id="WP_046520173.1">
    <property type="nucleotide sequence ID" value="NZ_LAVS01000026.1"/>
</dbReference>
<comment type="caution">
    <text evidence="3">The sequence shown here is derived from an EMBL/GenBank/DDBJ whole genome shotgun (WGS) entry which is preliminary data.</text>
</comment>
<dbReference type="InterPro" id="IPR008621">
    <property type="entry name" value="Cbb3-typ_cyt_oxidase_comp"/>
</dbReference>
<keyword evidence="2" id="KW-1133">Transmembrane helix</keyword>
<name>A0A3P3QQM6_9GAMM</name>
<dbReference type="Pfam" id="PF05545">
    <property type="entry name" value="FixQ"/>
    <property type="match status" value="1"/>
</dbReference>
<feature type="transmembrane region" description="Helical" evidence="2">
    <location>
        <begin position="6"/>
        <end position="27"/>
    </location>
</feature>
<evidence type="ECO:0000313" key="4">
    <source>
        <dbReference type="Proteomes" id="UP000276260"/>
    </source>
</evidence>
<feature type="region of interest" description="Disordered" evidence="1">
    <location>
        <begin position="38"/>
        <end position="59"/>
    </location>
</feature>
<dbReference type="CDD" id="cd01324">
    <property type="entry name" value="cbb3_Oxidase_CcoQ"/>
    <property type="match status" value="1"/>
</dbReference>
<organism evidence="3 4">
    <name type="scientific">Rheinheimera mesophila</name>
    <dbReference type="NCBI Taxonomy" id="1547515"/>
    <lineage>
        <taxon>Bacteria</taxon>
        <taxon>Pseudomonadati</taxon>
        <taxon>Pseudomonadota</taxon>
        <taxon>Gammaproteobacteria</taxon>
        <taxon>Chromatiales</taxon>
        <taxon>Chromatiaceae</taxon>
        <taxon>Rheinheimera</taxon>
    </lineage>
</organism>
<dbReference type="EMBL" id="RRCF01000001">
    <property type="protein sequence ID" value="RRJ22819.1"/>
    <property type="molecule type" value="Genomic_DNA"/>
</dbReference>